<dbReference type="Proteomes" id="UP001056132">
    <property type="component" value="Chromosome 1"/>
</dbReference>
<keyword evidence="1" id="KW-0732">Signal</keyword>
<keyword evidence="4" id="KW-1185">Reference proteome</keyword>
<name>A0AAE9I0L1_9BURK</name>
<reference evidence="3" key="2">
    <citation type="journal article" date="2022" name="Microbiol. Resour. Announc.">
        <title>Genome Sequence of Cupriavidus campinensis Strain G5, a Member of a Bacterial Consortium Capable of Polyethylene Degradation.</title>
        <authorList>
            <person name="Schneider B."/>
            <person name="Pfeiffer F."/>
            <person name="Dyall-Smith M."/>
            <person name="Kunte H.J."/>
        </authorList>
    </citation>
    <scope>NUCLEOTIDE SEQUENCE</scope>
    <source>
        <strain evidence="3">G5</strain>
    </source>
</reference>
<evidence type="ECO:0000256" key="1">
    <source>
        <dbReference type="SAM" id="SignalP"/>
    </source>
</evidence>
<reference evidence="2 4" key="1">
    <citation type="submission" date="2019-05" db="EMBL/GenBank/DDBJ databases">
        <title>Whole genome sequence analysis of Cupriavidus campinensis S14E4C strain.</title>
        <authorList>
            <person name="Abbaszade G."/>
            <person name="Szabo A."/>
            <person name="Toumi M."/>
            <person name="Toth E."/>
        </authorList>
    </citation>
    <scope>NUCLEOTIDE SEQUENCE [LARGE SCALE GENOMIC DNA]</scope>
    <source>
        <strain evidence="2 4">S14E4C</strain>
    </source>
</reference>
<dbReference type="PROSITE" id="PS51257">
    <property type="entry name" value="PROKAR_LIPOPROTEIN"/>
    <property type="match status" value="1"/>
</dbReference>
<evidence type="ECO:0000313" key="2">
    <source>
        <dbReference type="EMBL" id="TSP09601.1"/>
    </source>
</evidence>
<feature type="chain" id="PRO_5042054610" evidence="1">
    <location>
        <begin position="31"/>
        <end position="459"/>
    </location>
</feature>
<dbReference type="EMBL" id="VCIZ01000024">
    <property type="protein sequence ID" value="TSP09601.1"/>
    <property type="molecule type" value="Genomic_DNA"/>
</dbReference>
<dbReference type="AlphaFoldDB" id="A0AAE9I0L1"/>
<dbReference type="Proteomes" id="UP000318943">
    <property type="component" value="Unassembled WGS sequence"/>
</dbReference>
<dbReference type="RefSeq" id="WP_144202873.1">
    <property type="nucleotide sequence ID" value="NZ_CAJPVH010000027.1"/>
</dbReference>
<dbReference type="EMBL" id="CP097330">
    <property type="protein sequence ID" value="URF04268.1"/>
    <property type="molecule type" value="Genomic_DNA"/>
</dbReference>
<sequence length="459" mass="47134">MSELHLRRTPDRALCFAAILAGVSLTLTLAACGGGGDDPGTAAPAAAQQCGATHSCPATGPTQNQPVAALCPDTLDYNTTYTGGSGAGELVKMQFDSTQGTYRIQILESAVPKATNDIYPTRAGVTLTGTMAHPTRPLPTPAQNQCAYELKTATASDGVSQALIDPANPPIIFIGNGVAGGGIPGATIEYAGIVGIGAIPRTTFPMYPVLAFAQTETDFAKVAGTYNVLGYHLVPSGGELFPAGYFLPATAQTVETLNADGTCHASSGNCVTTGQPWKLRAGTDGAFDSDNANSSQPYPHFFDKAFLQDNNSLAKGVLVVGKLAGAQVPLLIRVGYARIDLAANILSVDDESGLALLSPTTATAQAAMQGSYIGSGSDFKYLSSIVHDNLVALIDPQDSSLKPVGGFQMDFTQATQPGVVATTDNSGVTGKLITTGPVYAHLFGPAASPTFRVSALASR</sequence>
<evidence type="ECO:0000313" key="5">
    <source>
        <dbReference type="Proteomes" id="UP001056132"/>
    </source>
</evidence>
<dbReference type="Pfam" id="PF11170">
    <property type="entry name" value="DUF2957"/>
    <property type="match status" value="1"/>
</dbReference>
<protein>
    <submittedName>
        <fullName evidence="3">DUF2957 domain-containing protein</fullName>
    </submittedName>
</protein>
<gene>
    <name evidence="2" type="ORF">FGG12_27005</name>
    <name evidence="3" type="ORF">M5D45_17685</name>
</gene>
<dbReference type="InterPro" id="IPR021340">
    <property type="entry name" value="DUF2957"/>
</dbReference>
<organism evidence="3 5">
    <name type="scientific">Cupriavidus campinensis</name>
    <dbReference type="NCBI Taxonomy" id="151783"/>
    <lineage>
        <taxon>Bacteria</taxon>
        <taxon>Pseudomonadati</taxon>
        <taxon>Pseudomonadota</taxon>
        <taxon>Betaproteobacteria</taxon>
        <taxon>Burkholderiales</taxon>
        <taxon>Burkholderiaceae</taxon>
        <taxon>Cupriavidus</taxon>
    </lineage>
</organism>
<proteinExistence type="predicted"/>
<feature type="signal peptide" evidence="1">
    <location>
        <begin position="1"/>
        <end position="30"/>
    </location>
</feature>
<evidence type="ECO:0000313" key="3">
    <source>
        <dbReference type="EMBL" id="URF04268.1"/>
    </source>
</evidence>
<dbReference type="KEGG" id="ccam:M5D45_17685"/>
<accession>A0AAE9I0L1</accession>
<reference evidence="3" key="3">
    <citation type="submission" date="2022-05" db="EMBL/GenBank/DDBJ databases">
        <authorList>
            <person name="Kunte H.-J."/>
        </authorList>
    </citation>
    <scope>NUCLEOTIDE SEQUENCE</scope>
    <source>
        <strain evidence="3">G5</strain>
    </source>
</reference>
<evidence type="ECO:0000313" key="4">
    <source>
        <dbReference type="Proteomes" id="UP000318943"/>
    </source>
</evidence>